<accession>A0A5B0MXG5</accession>
<protein>
    <submittedName>
        <fullName evidence="1">Uncharacterized protein</fullName>
    </submittedName>
</protein>
<name>A0A5B0MXG5_PUCGR</name>
<evidence type="ECO:0000313" key="2">
    <source>
        <dbReference type="Proteomes" id="UP000324748"/>
    </source>
</evidence>
<dbReference type="AlphaFoldDB" id="A0A5B0MXG5"/>
<organism evidence="1 2">
    <name type="scientific">Puccinia graminis f. sp. tritici</name>
    <dbReference type="NCBI Taxonomy" id="56615"/>
    <lineage>
        <taxon>Eukaryota</taxon>
        <taxon>Fungi</taxon>
        <taxon>Dikarya</taxon>
        <taxon>Basidiomycota</taxon>
        <taxon>Pucciniomycotina</taxon>
        <taxon>Pucciniomycetes</taxon>
        <taxon>Pucciniales</taxon>
        <taxon>Pucciniaceae</taxon>
        <taxon>Puccinia</taxon>
    </lineage>
</organism>
<keyword evidence="2" id="KW-1185">Reference proteome</keyword>
<evidence type="ECO:0000313" key="1">
    <source>
        <dbReference type="EMBL" id="KAA1081447.1"/>
    </source>
</evidence>
<proteinExistence type="predicted"/>
<sequence length="90" mass="10436">MHFDDRFHNATSVTFISISVSSPWLNNEPATPFCRFHLGLPPEIYPDLILIDVIARHHVRKEEITFLRLALIDSVVHPLRYINIFGRAAR</sequence>
<comment type="caution">
    <text evidence="1">The sequence shown here is derived from an EMBL/GenBank/DDBJ whole genome shotgun (WGS) entry which is preliminary data.</text>
</comment>
<gene>
    <name evidence="1" type="ORF">PGT21_035715</name>
</gene>
<reference evidence="1 2" key="1">
    <citation type="submission" date="2019-05" db="EMBL/GenBank/DDBJ databases">
        <title>Emergence of the Ug99 lineage of the wheat stem rust pathogen through somatic hybridization.</title>
        <authorList>
            <person name="Li F."/>
            <person name="Upadhyaya N.M."/>
            <person name="Sperschneider J."/>
            <person name="Matny O."/>
            <person name="Nguyen-Phuc H."/>
            <person name="Mago R."/>
            <person name="Raley C."/>
            <person name="Miller M.E."/>
            <person name="Silverstein K.A.T."/>
            <person name="Henningsen E."/>
            <person name="Hirsch C.D."/>
            <person name="Visser B."/>
            <person name="Pretorius Z.A."/>
            <person name="Steffenson B.J."/>
            <person name="Schwessinger B."/>
            <person name="Dodds P.N."/>
            <person name="Figueroa M."/>
        </authorList>
    </citation>
    <scope>NUCLEOTIDE SEQUENCE [LARGE SCALE GENOMIC DNA]</scope>
    <source>
        <strain evidence="1">21-0</strain>
    </source>
</reference>
<dbReference type="EMBL" id="VSWC01000131">
    <property type="protein sequence ID" value="KAA1081447.1"/>
    <property type="molecule type" value="Genomic_DNA"/>
</dbReference>
<dbReference type="Proteomes" id="UP000324748">
    <property type="component" value="Unassembled WGS sequence"/>
</dbReference>